<evidence type="ECO:0000256" key="1">
    <source>
        <dbReference type="SAM" id="MobiDB-lite"/>
    </source>
</evidence>
<feature type="compositionally biased region" description="Basic and acidic residues" evidence="1">
    <location>
        <begin position="593"/>
        <end position="610"/>
    </location>
</feature>
<dbReference type="AlphaFoldDB" id="A0A8H5SIH1"/>
<protein>
    <submittedName>
        <fullName evidence="2">Uncharacterized protein</fullName>
    </submittedName>
</protein>
<feature type="region of interest" description="Disordered" evidence="1">
    <location>
        <begin position="148"/>
        <end position="171"/>
    </location>
</feature>
<gene>
    <name evidence="2" type="ORF">FHETE_11351</name>
</gene>
<comment type="caution">
    <text evidence="2">The sequence shown here is derived from an EMBL/GenBank/DDBJ whole genome shotgun (WGS) entry which is preliminary data.</text>
</comment>
<dbReference type="OrthoDB" id="5055285at2759"/>
<sequence>MQGSVSYPAALGSSKWIASFLANHRNDDDIYVRTSHNAKSEAKFSNLLKKTKGELRSMLSGHKKKSFASKLNGKSNAIVHLFLQLILVLIEAELPTYPSNSPAKKNETKSTWTNLFDTKSGNKLHKRAKSAPTTTYVPHVLETINEEVEDTNSSEKTLNHKPLPSTDCRTEEDDDAASFMTTCTVLIQQLALEDVPEEDEEEGRLQTAIITTITPAPEVTTIEMHSSNSSREATANSQESPVSESEITRAIGGRTITPSRGPCIRFECTGALPPQETLVSVDRTRNEAKASELKIKTSSSIPGLKSMFTKVLGTENKLETIIKAEEKPKTGNPLKILRHKAQHSFSFGRLADFLQFTGTHVRSSRNTDQKNERPATKCNKTNDTCEPLKWNLPPCNNEMGELIRSFSGPLPDCTASVHNSRHVEAVHIAQRSPSESSDIPEHDISVENLPPMPAILPPFLRQYDGEVSMQINDERVQELIAQNNREAQPKTSDGRRLSTYILNLADDSLEDSSRYSQDIEIGPFPDSERMENAFRRHVELVTNTYDFSQHATFVDTCNPLEVQEPREERLVREIIDKPEELLKKAESPTSHISIREEASQDAEQRGQDADVHFQDNKTIFRTEEVLEIVHPIPIRRITSNILIENDDQQSALCEDQHNVATFAMVPSVEWHAQSVPEGSEGNPPTCSAMKEIEHQDQAEFFKSLQNCRIKTPDRLYGRSGFSGVMPWTRQIAELASKNQVVRDEDAELFYQQPPSATGSNDSVSDLSTIPEAEEVRAALRHPQAPLIDDCEPDCVAECYKKLRKSVMTD</sequence>
<evidence type="ECO:0000313" key="3">
    <source>
        <dbReference type="Proteomes" id="UP000567885"/>
    </source>
</evidence>
<proteinExistence type="predicted"/>
<keyword evidence="3" id="KW-1185">Reference proteome</keyword>
<dbReference type="EMBL" id="JAAGWQ010000547">
    <property type="protein sequence ID" value="KAF5654024.1"/>
    <property type="molecule type" value="Genomic_DNA"/>
</dbReference>
<reference evidence="2 3" key="1">
    <citation type="submission" date="2020-05" db="EMBL/GenBank/DDBJ databases">
        <title>Identification and distribution of gene clusters putatively required for synthesis of sphingolipid metabolism inhibitors in phylogenetically diverse species of the filamentous fungus Fusarium.</title>
        <authorList>
            <person name="Kim H.-S."/>
            <person name="Busman M."/>
            <person name="Brown D.W."/>
            <person name="Divon H."/>
            <person name="Uhlig S."/>
            <person name="Proctor R.H."/>
        </authorList>
    </citation>
    <scope>NUCLEOTIDE SEQUENCE [LARGE SCALE GENOMIC DNA]</scope>
    <source>
        <strain evidence="2 3">NRRL 20693</strain>
    </source>
</reference>
<name>A0A8H5SIH1_FUSHE</name>
<feature type="region of interest" description="Disordered" evidence="1">
    <location>
        <begin position="584"/>
        <end position="610"/>
    </location>
</feature>
<dbReference type="Proteomes" id="UP000567885">
    <property type="component" value="Unassembled WGS sequence"/>
</dbReference>
<feature type="region of interest" description="Disordered" evidence="1">
    <location>
        <begin position="224"/>
        <end position="247"/>
    </location>
</feature>
<organism evidence="2 3">
    <name type="scientific">Fusarium heterosporum</name>
    <dbReference type="NCBI Taxonomy" id="42747"/>
    <lineage>
        <taxon>Eukaryota</taxon>
        <taxon>Fungi</taxon>
        <taxon>Dikarya</taxon>
        <taxon>Ascomycota</taxon>
        <taxon>Pezizomycotina</taxon>
        <taxon>Sordariomycetes</taxon>
        <taxon>Hypocreomycetidae</taxon>
        <taxon>Hypocreales</taxon>
        <taxon>Nectriaceae</taxon>
        <taxon>Fusarium</taxon>
        <taxon>Fusarium heterosporum species complex</taxon>
    </lineage>
</organism>
<evidence type="ECO:0000313" key="2">
    <source>
        <dbReference type="EMBL" id="KAF5654024.1"/>
    </source>
</evidence>
<feature type="non-terminal residue" evidence="2">
    <location>
        <position position="809"/>
    </location>
</feature>
<accession>A0A8H5SIH1</accession>
<feature type="compositionally biased region" description="Polar residues" evidence="1">
    <location>
        <begin position="224"/>
        <end position="245"/>
    </location>
</feature>